<dbReference type="Proteomes" id="UP000625711">
    <property type="component" value="Unassembled WGS sequence"/>
</dbReference>
<evidence type="ECO:0000313" key="1">
    <source>
        <dbReference type="EMBL" id="KAF7278644.1"/>
    </source>
</evidence>
<comment type="caution">
    <text evidence="1">The sequence shown here is derived from an EMBL/GenBank/DDBJ whole genome shotgun (WGS) entry which is preliminary data.</text>
</comment>
<protein>
    <submittedName>
        <fullName evidence="1">Uncharacterized protein</fullName>
    </submittedName>
</protein>
<dbReference type="EMBL" id="JAACXV010000394">
    <property type="protein sequence ID" value="KAF7278644.1"/>
    <property type="molecule type" value="Genomic_DNA"/>
</dbReference>
<accession>A0A834IF48</accession>
<evidence type="ECO:0000313" key="2">
    <source>
        <dbReference type="Proteomes" id="UP000625711"/>
    </source>
</evidence>
<gene>
    <name evidence="1" type="ORF">GWI33_008160</name>
</gene>
<reference evidence="1" key="1">
    <citation type="submission" date="2020-08" db="EMBL/GenBank/DDBJ databases">
        <title>Genome sequencing and assembly of the red palm weevil Rhynchophorus ferrugineus.</title>
        <authorList>
            <person name="Dias G.B."/>
            <person name="Bergman C.M."/>
            <person name="Manee M."/>
        </authorList>
    </citation>
    <scope>NUCLEOTIDE SEQUENCE</scope>
    <source>
        <strain evidence="1">AA-2017</strain>
        <tissue evidence="1">Whole larva</tissue>
    </source>
</reference>
<dbReference type="AlphaFoldDB" id="A0A834IF48"/>
<keyword evidence="2" id="KW-1185">Reference proteome</keyword>
<sequence>MFNTSSYITNRLVMQNYLSMRKTHDSMRRPKYLPFQGSIRTSAAPSWYEEQWKFPDSLRKGHKGGGIQNRDL</sequence>
<proteinExistence type="predicted"/>
<name>A0A834IF48_RHYFE</name>
<organism evidence="1 2">
    <name type="scientific">Rhynchophorus ferrugineus</name>
    <name type="common">Red palm weevil</name>
    <name type="synonym">Curculio ferrugineus</name>
    <dbReference type="NCBI Taxonomy" id="354439"/>
    <lineage>
        <taxon>Eukaryota</taxon>
        <taxon>Metazoa</taxon>
        <taxon>Ecdysozoa</taxon>
        <taxon>Arthropoda</taxon>
        <taxon>Hexapoda</taxon>
        <taxon>Insecta</taxon>
        <taxon>Pterygota</taxon>
        <taxon>Neoptera</taxon>
        <taxon>Endopterygota</taxon>
        <taxon>Coleoptera</taxon>
        <taxon>Polyphaga</taxon>
        <taxon>Cucujiformia</taxon>
        <taxon>Curculionidae</taxon>
        <taxon>Dryophthorinae</taxon>
        <taxon>Rhynchophorus</taxon>
    </lineage>
</organism>